<evidence type="ECO:0000313" key="3">
    <source>
        <dbReference type="EMBL" id="MCD7463359.1"/>
    </source>
</evidence>
<gene>
    <name evidence="3" type="ORF">HAX54_050419</name>
</gene>
<feature type="compositionally biased region" description="Acidic residues" evidence="2">
    <location>
        <begin position="149"/>
        <end position="158"/>
    </location>
</feature>
<dbReference type="EMBL" id="JACEIK010000880">
    <property type="protein sequence ID" value="MCD7463359.1"/>
    <property type="molecule type" value="Genomic_DNA"/>
</dbReference>
<dbReference type="InterPro" id="IPR039282">
    <property type="entry name" value="LSU"/>
</dbReference>
<evidence type="ECO:0000256" key="2">
    <source>
        <dbReference type="SAM" id="MobiDB-lite"/>
    </source>
</evidence>
<organism evidence="3 4">
    <name type="scientific">Datura stramonium</name>
    <name type="common">Jimsonweed</name>
    <name type="synonym">Common thornapple</name>
    <dbReference type="NCBI Taxonomy" id="4076"/>
    <lineage>
        <taxon>Eukaryota</taxon>
        <taxon>Viridiplantae</taxon>
        <taxon>Streptophyta</taxon>
        <taxon>Embryophyta</taxon>
        <taxon>Tracheophyta</taxon>
        <taxon>Spermatophyta</taxon>
        <taxon>Magnoliopsida</taxon>
        <taxon>eudicotyledons</taxon>
        <taxon>Gunneridae</taxon>
        <taxon>Pentapetalae</taxon>
        <taxon>asterids</taxon>
        <taxon>lamiids</taxon>
        <taxon>Solanales</taxon>
        <taxon>Solanaceae</taxon>
        <taxon>Solanoideae</taxon>
        <taxon>Datureae</taxon>
        <taxon>Datura</taxon>
    </lineage>
</organism>
<evidence type="ECO:0000256" key="1">
    <source>
        <dbReference type="SAM" id="Coils"/>
    </source>
</evidence>
<feature type="region of interest" description="Disordered" evidence="2">
    <location>
        <begin position="138"/>
        <end position="158"/>
    </location>
</feature>
<feature type="region of interest" description="Disordered" evidence="2">
    <location>
        <begin position="1"/>
        <end position="26"/>
    </location>
</feature>
<keyword evidence="4" id="KW-1185">Reference proteome</keyword>
<name>A0ABS8SY25_DATST</name>
<accession>A0ABS8SY25</accession>
<dbReference type="Proteomes" id="UP000823775">
    <property type="component" value="Unassembled WGS sequence"/>
</dbReference>
<sequence length="221" mass="24419">MASTIAVPSTQTKPRHRREASAVPESEVLRRRNEELEKELKKSIEREEKMREELNKTWERLRGGGGAEAPVLSAPRSLVGCFLEDISDAPTAYAATISFKCFTTIAVPSARTKASSALPESGCSEGVKRVEKELKSIEQEENERGIEQDMGETEVAEEAEERLCSQLGEFEAEAVDQARDLRDPDPCFNGSAFAGPKLLTPPPPPTHQKENVKLPGWLMLN</sequence>
<feature type="coiled-coil region" evidence="1">
    <location>
        <begin position="26"/>
        <end position="57"/>
    </location>
</feature>
<reference evidence="3 4" key="1">
    <citation type="journal article" date="2021" name="BMC Genomics">
        <title>Datura genome reveals duplications of psychoactive alkaloid biosynthetic genes and high mutation rate following tissue culture.</title>
        <authorList>
            <person name="Rajewski A."/>
            <person name="Carter-House D."/>
            <person name="Stajich J."/>
            <person name="Litt A."/>
        </authorList>
    </citation>
    <scope>NUCLEOTIDE SEQUENCE [LARGE SCALE GENOMIC DNA]</scope>
    <source>
        <strain evidence="3">AR-01</strain>
    </source>
</reference>
<protein>
    <submittedName>
        <fullName evidence="3">Uncharacterized protein</fullName>
    </submittedName>
</protein>
<feature type="compositionally biased region" description="Basic and acidic residues" evidence="2">
    <location>
        <begin position="138"/>
        <end position="147"/>
    </location>
</feature>
<dbReference type="PANTHER" id="PTHR34283">
    <property type="entry name" value="PROTEIN RESPONSE TO LOW SULFUR 1"/>
    <property type="match status" value="1"/>
</dbReference>
<proteinExistence type="predicted"/>
<evidence type="ECO:0000313" key="4">
    <source>
        <dbReference type="Proteomes" id="UP000823775"/>
    </source>
</evidence>
<dbReference type="PANTHER" id="PTHR34283:SF6">
    <property type="entry name" value="UP-9A"/>
    <property type="match status" value="1"/>
</dbReference>
<keyword evidence="1" id="KW-0175">Coiled coil</keyword>
<comment type="caution">
    <text evidence="3">The sequence shown here is derived from an EMBL/GenBank/DDBJ whole genome shotgun (WGS) entry which is preliminary data.</text>
</comment>
<feature type="compositionally biased region" description="Polar residues" evidence="2">
    <location>
        <begin position="1"/>
        <end position="12"/>
    </location>
</feature>
<feature type="region of interest" description="Disordered" evidence="2">
    <location>
        <begin position="192"/>
        <end position="221"/>
    </location>
</feature>